<feature type="non-terminal residue" evidence="1">
    <location>
        <position position="1"/>
    </location>
</feature>
<sequence>STNVAVDGPGVVSAGFASPSTNVAVDGRGVVNAGSAVSGSADSFLNYMSRIDYLCRSNRIEGKGSE</sequence>
<dbReference type="EMBL" id="BGPR01004034">
    <property type="protein sequence ID" value="GBM95139.1"/>
    <property type="molecule type" value="Genomic_DNA"/>
</dbReference>
<organism evidence="1 2">
    <name type="scientific">Araneus ventricosus</name>
    <name type="common">Orbweaver spider</name>
    <name type="synonym">Epeira ventricosa</name>
    <dbReference type="NCBI Taxonomy" id="182803"/>
    <lineage>
        <taxon>Eukaryota</taxon>
        <taxon>Metazoa</taxon>
        <taxon>Ecdysozoa</taxon>
        <taxon>Arthropoda</taxon>
        <taxon>Chelicerata</taxon>
        <taxon>Arachnida</taxon>
        <taxon>Araneae</taxon>
        <taxon>Araneomorphae</taxon>
        <taxon>Entelegynae</taxon>
        <taxon>Araneoidea</taxon>
        <taxon>Araneidae</taxon>
        <taxon>Araneus</taxon>
    </lineage>
</organism>
<protein>
    <submittedName>
        <fullName evidence="1">Uncharacterized protein</fullName>
    </submittedName>
</protein>
<dbReference type="Proteomes" id="UP000499080">
    <property type="component" value="Unassembled WGS sequence"/>
</dbReference>
<comment type="caution">
    <text evidence="1">The sequence shown here is derived from an EMBL/GenBank/DDBJ whole genome shotgun (WGS) entry which is preliminary data.</text>
</comment>
<dbReference type="AlphaFoldDB" id="A0A4Y2JZZ2"/>
<accession>A0A4Y2JZZ2</accession>
<gene>
    <name evidence="1" type="ORF">AVEN_249008_1</name>
</gene>
<proteinExistence type="predicted"/>
<reference evidence="1 2" key="1">
    <citation type="journal article" date="2019" name="Sci. Rep.">
        <title>Orb-weaving spider Araneus ventricosus genome elucidates the spidroin gene catalogue.</title>
        <authorList>
            <person name="Kono N."/>
            <person name="Nakamura H."/>
            <person name="Ohtoshi R."/>
            <person name="Moran D.A.P."/>
            <person name="Shinohara A."/>
            <person name="Yoshida Y."/>
            <person name="Fujiwara M."/>
            <person name="Mori M."/>
            <person name="Tomita M."/>
            <person name="Arakawa K."/>
        </authorList>
    </citation>
    <scope>NUCLEOTIDE SEQUENCE [LARGE SCALE GENOMIC DNA]</scope>
</reference>
<evidence type="ECO:0000313" key="2">
    <source>
        <dbReference type="Proteomes" id="UP000499080"/>
    </source>
</evidence>
<evidence type="ECO:0000313" key="1">
    <source>
        <dbReference type="EMBL" id="GBM95139.1"/>
    </source>
</evidence>
<keyword evidence="2" id="KW-1185">Reference proteome</keyword>
<name>A0A4Y2JZZ2_ARAVE</name>